<proteinExistence type="predicted"/>
<reference evidence="5 7" key="2">
    <citation type="submission" date="2018-06" db="EMBL/GenBank/DDBJ databases">
        <authorList>
            <consortium name="Pathogen Informatics"/>
            <person name="Doyle S."/>
        </authorList>
    </citation>
    <scope>NUCLEOTIDE SEQUENCE [LARGE SCALE GENOMIC DNA]</scope>
    <source>
        <strain evidence="5 7">NCTC13028</strain>
    </source>
</reference>
<feature type="transmembrane region" description="Helical" evidence="1">
    <location>
        <begin position="7"/>
        <end position="30"/>
    </location>
</feature>
<dbReference type="EMBL" id="FNGL01000011">
    <property type="protein sequence ID" value="SDL19263.1"/>
    <property type="molecule type" value="Genomic_DNA"/>
</dbReference>
<organism evidence="5 7">
    <name type="scientific">Clostridium cochlearium</name>
    <dbReference type="NCBI Taxonomy" id="1494"/>
    <lineage>
        <taxon>Bacteria</taxon>
        <taxon>Bacillati</taxon>
        <taxon>Bacillota</taxon>
        <taxon>Clostridia</taxon>
        <taxon>Eubacteriales</taxon>
        <taxon>Clostridiaceae</taxon>
        <taxon>Clostridium</taxon>
    </lineage>
</organism>
<sequence>MKKSSKRIIYTAIVTIIVVFSSTFAILMTLERTDYRNYLQAQYSKNMYELMDSVQNIRVNLSKAAVVGSREQKIIVFDEIFRHATNANDRLHSLPLSQDTIENTSKFLSQVGDFCYTLGKTTSEGTELQDKDYKNIEGLKNRSFKLEANLNQVSDEINEGRVKWGEIRKKVGGVLARNKEDVSEKFKGIQKQVTQYPSLIYDGPFSDNVVEIEPRINKEREISKEDAEKKIKTVIGEDKVTKISLINRESNTGISTYSFEVALKGRNNKNDKIVCEVSKKGGKILYLLDNRLVENGKIEIDTAIKKGKEFLKSIGYKEMVPTYTTNYGNVATISYVYKKDDIMVYPDQIKLKIALDDGSIVGIESEKYLVSHTEDRNIPNPKVSLEEARGKVGKRLKVKASRLAIIPTETNKEKLCYEFTGDYNGETFIVYINSDNGYEERIIQIINTPNGQLTI</sequence>
<dbReference type="OrthoDB" id="2372097at2"/>
<dbReference type="EMBL" id="UAWC01000007">
    <property type="protein sequence ID" value="SQB34340.1"/>
    <property type="molecule type" value="Genomic_DNA"/>
</dbReference>
<evidence type="ECO:0000313" key="4">
    <source>
        <dbReference type="EMBL" id="SDL19263.1"/>
    </source>
</evidence>
<dbReference type="Proteomes" id="UP000250223">
    <property type="component" value="Unassembled WGS sequence"/>
</dbReference>
<evidence type="ECO:0000256" key="1">
    <source>
        <dbReference type="SAM" id="Phobius"/>
    </source>
</evidence>
<keyword evidence="1" id="KW-0472">Membrane</keyword>
<dbReference type="GeneID" id="70576113"/>
<dbReference type="NCBIfam" id="TIGR02889">
    <property type="entry name" value="spore_YpeB"/>
    <property type="match status" value="1"/>
</dbReference>
<dbReference type="Pfam" id="PF20769">
    <property type="entry name" value="YPEB_N"/>
    <property type="match status" value="1"/>
</dbReference>
<evidence type="ECO:0000259" key="2">
    <source>
        <dbReference type="Pfam" id="PF14620"/>
    </source>
</evidence>
<name>A0A239YZC5_CLOCO</name>
<dbReference type="Proteomes" id="UP000198811">
    <property type="component" value="Unassembled WGS sequence"/>
</dbReference>
<dbReference type="RefSeq" id="WP_089866103.1">
    <property type="nucleotide sequence ID" value="NZ_CP173238.1"/>
</dbReference>
<reference evidence="4 6" key="1">
    <citation type="submission" date="2016-10" db="EMBL/GenBank/DDBJ databases">
        <authorList>
            <person name="Varghese N."/>
            <person name="Submissions S."/>
        </authorList>
    </citation>
    <scope>NUCLEOTIDE SEQUENCE [LARGE SCALE GENOMIC DNA]</scope>
    <source>
        <strain evidence="4 6">NLAE-zl-C224</strain>
    </source>
</reference>
<dbReference type="InterPro" id="IPR014239">
    <property type="entry name" value="YpeB_PepSY1-2"/>
</dbReference>
<dbReference type="AlphaFoldDB" id="A0A239YZC5"/>
<protein>
    <submittedName>
        <fullName evidence="4">Germination protein YpeB</fullName>
    </submittedName>
    <submittedName>
        <fullName evidence="5">Membrane-associated protein</fullName>
    </submittedName>
</protein>
<gene>
    <name evidence="5" type="primary">ypeB</name>
    <name evidence="5" type="ORF">NCTC13028_01243</name>
    <name evidence="4" type="ORF">SAMN05216497_11161</name>
</gene>
<keyword evidence="1" id="KW-0812">Transmembrane</keyword>
<dbReference type="Pfam" id="PF14620">
    <property type="entry name" value="YPEB_PepSY1-2"/>
    <property type="match status" value="1"/>
</dbReference>
<keyword evidence="1" id="KW-1133">Transmembrane helix</keyword>
<evidence type="ECO:0000313" key="5">
    <source>
        <dbReference type="EMBL" id="SQB34340.1"/>
    </source>
</evidence>
<evidence type="ECO:0000313" key="6">
    <source>
        <dbReference type="Proteomes" id="UP000198811"/>
    </source>
</evidence>
<dbReference type="InterPro" id="IPR048402">
    <property type="entry name" value="YpeB_N"/>
</dbReference>
<accession>A0A239YZC5</accession>
<evidence type="ECO:0000313" key="7">
    <source>
        <dbReference type="Proteomes" id="UP000250223"/>
    </source>
</evidence>
<keyword evidence="6" id="KW-1185">Reference proteome</keyword>
<dbReference type="GO" id="GO:0009847">
    <property type="term" value="P:spore germination"/>
    <property type="evidence" value="ECO:0007669"/>
    <property type="project" value="InterPro"/>
</dbReference>
<dbReference type="STRING" id="1494.SAMN05216497_11161"/>
<feature type="domain" description="Sporulation protein YpeB N-terminal" evidence="3">
    <location>
        <begin position="31"/>
        <end position="166"/>
    </location>
</feature>
<feature type="domain" description="Sporulation protein YpeB PepSY1 and PepSY2" evidence="2">
    <location>
        <begin position="183"/>
        <end position="379"/>
    </location>
</feature>
<evidence type="ECO:0000259" key="3">
    <source>
        <dbReference type="Pfam" id="PF20769"/>
    </source>
</evidence>